<feature type="transmembrane region" description="Helical" evidence="6">
    <location>
        <begin position="215"/>
        <end position="235"/>
    </location>
</feature>
<dbReference type="Pfam" id="PF03739">
    <property type="entry name" value="LptF_LptG"/>
    <property type="match status" value="1"/>
</dbReference>
<sequence>MVLSVVDLGLMDYALPKANLAYATLKRDIQRHNPTFILEEATVMKELEREGKLWMYESTDAKSGRMREVKIWDGIWSGRPRFSHAREGSLGFESGRAMLTLYDGLTYEPTTDNSDGYRVTKFQQQQLALQLTEDLERGAFQNKTPRSMRISQLKEFVTDLRSAVETSQNPDYTLSKLRFAQVEYHKKFSIPFACLAFGLMGVPLGLMVKQSGRMIGFGVGLAVILIYYLLLQIGQSAGLNGMLSPALAMWLPNVVIGIFGIALSIRMIGEGTLRTWRDRNSKMPLVVNRKVES</sequence>
<evidence type="ECO:0008006" key="9">
    <source>
        <dbReference type="Google" id="ProtNLM"/>
    </source>
</evidence>
<reference evidence="7" key="1">
    <citation type="submission" date="2023-03" db="EMBL/GenBank/DDBJ databases">
        <authorList>
            <person name="Steffen K."/>
            <person name="Cardenas P."/>
        </authorList>
    </citation>
    <scope>NUCLEOTIDE SEQUENCE</scope>
</reference>
<comment type="subcellular location">
    <subcellularLocation>
        <location evidence="1">Cell membrane</location>
        <topology evidence="1">Multi-pass membrane protein</topology>
    </subcellularLocation>
</comment>
<proteinExistence type="predicted"/>
<evidence type="ECO:0000256" key="6">
    <source>
        <dbReference type="SAM" id="Phobius"/>
    </source>
</evidence>
<dbReference type="InterPro" id="IPR005495">
    <property type="entry name" value="LptG/LptF_permease"/>
</dbReference>
<dbReference type="GO" id="GO:0015920">
    <property type="term" value="P:lipopolysaccharide transport"/>
    <property type="evidence" value="ECO:0007669"/>
    <property type="project" value="TreeGrafter"/>
</dbReference>
<keyword evidence="4 6" id="KW-1133">Transmembrane helix</keyword>
<evidence type="ECO:0000313" key="8">
    <source>
        <dbReference type="Proteomes" id="UP001174909"/>
    </source>
</evidence>
<feature type="transmembrane region" description="Helical" evidence="6">
    <location>
        <begin position="247"/>
        <end position="269"/>
    </location>
</feature>
<evidence type="ECO:0000313" key="7">
    <source>
        <dbReference type="EMBL" id="CAI8031131.1"/>
    </source>
</evidence>
<organism evidence="7 8">
    <name type="scientific">Geodia barretti</name>
    <name type="common">Barrett's horny sponge</name>
    <dbReference type="NCBI Taxonomy" id="519541"/>
    <lineage>
        <taxon>Eukaryota</taxon>
        <taxon>Metazoa</taxon>
        <taxon>Porifera</taxon>
        <taxon>Demospongiae</taxon>
        <taxon>Heteroscleromorpha</taxon>
        <taxon>Tetractinellida</taxon>
        <taxon>Astrophorina</taxon>
        <taxon>Geodiidae</taxon>
        <taxon>Geodia</taxon>
    </lineage>
</organism>
<dbReference type="GO" id="GO:0043190">
    <property type="term" value="C:ATP-binding cassette (ABC) transporter complex"/>
    <property type="evidence" value="ECO:0007669"/>
    <property type="project" value="TreeGrafter"/>
</dbReference>
<evidence type="ECO:0000256" key="1">
    <source>
        <dbReference type="ARBA" id="ARBA00004651"/>
    </source>
</evidence>
<dbReference type="EMBL" id="CASHTH010002520">
    <property type="protein sequence ID" value="CAI8031131.1"/>
    <property type="molecule type" value="Genomic_DNA"/>
</dbReference>
<evidence type="ECO:0000256" key="5">
    <source>
        <dbReference type="ARBA" id="ARBA00023136"/>
    </source>
</evidence>
<evidence type="ECO:0000256" key="2">
    <source>
        <dbReference type="ARBA" id="ARBA00022475"/>
    </source>
</evidence>
<name>A0AA35SM46_GEOBA</name>
<dbReference type="Proteomes" id="UP001174909">
    <property type="component" value="Unassembled WGS sequence"/>
</dbReference>
<keyword evidence="5 6" id="KW-0472">Membrane</keyword>
<accession>A0AA35SM46</accession>
<keyword evidence="8" id="KW-1185">Reference proteome</keyword>
<feature type="transmembrane region" description="Helical" evidence="6">
    <location>
        <begin position="188"/>
        <end position="208"/>
    </location>
</feature>
<dbReference type="PANTHER" id="PTHR33529:SF6">
    <property type="entry name" value="YJGP_YJGQ FAMILY PERMEASE"/>
    <property type="match status" value="1"/>
</dbReference>
<keyword evidence="3 6" id="KW-0812">Transmembrane</keyword>
<dbReference type="AlphaFoldDB" id="A0AA35SM46"/>
<evidence type="ECO:0000256" key="4">
    <source>
        <dbReference type="ARBA" id="ARBA00022989"/>
    </source>
</evidence>
<gene>
    <name evidence="7" type="ORF">GBAR_LOCUS17652</name>
</gene>
<comment type="caution">
    <text evidence="7">The sequence shown here is derived from an EMBL/GenBank/DDBJ whole genome shotgun (WGS) entry which is preliminary data.</text>
</comment>
<keyword evidence="2" id="KW-1003">Cell membrane</keyword>
<dbReference type="PANTHER" id="PTHR33529">
    <property type="entry name" value="SLR0882 PROTEIN-RELATED"/>
    <property type="match status" value="1"/>
</dbReference>
<protein>
    <recommendedName>
        <fullName evidence="9">YjgP/YjgQ family permease</fullName>
    </recommendedName>
</protein>
<evidence type="ECO:0000256" key="3">
    <source>
        <dbReference type="ARBA" id="ARBA00022692"/>
    </source>
</evidence>